<keyword evidence="4" id="KW-1185">Reference proteome</keyword>
<gene>
    <name evidence="3" type="ORF">HZF10_17045</name>
</gene>
<dbReference type="AlphaFoldDB" id="A0A7Y8Y4V0"/>
<evidence type="ECO:0000259" key="2">
    <source>
        <dbReference type="Pfam" id="PF09832"/>
    </source>
</evidence>
<reference evidence="3 4" key="1">
    <citation type="submission" date="2020-07" db="EMBL/GenBank/DDBJ databases">
        <authorList>
            <person name="Sun Q."/>
        </authorList>
    </citation>
    <scope>NUCLEOTIDE SEQUENCE [LARGE SCALE GENOMIC DNA]</scope>
    <source>
        <strain evidence="3 4">MAH-1</strain>
    </source>
</reference>
<comment type="caution">
    <text evidence="3">The sequence shown here is derived from an EMBL/GenBank/DDBJ whole genome shotgun (WGS) entry which is preliminary data.</text>
</comment>
<sequence>MKKVLFTIAFIASVQFASAQTNDAAFRKDVLKVIQVSGATSQFDAAKKQVMAMVPAEKQAAFAIEFDATLPALYDKIVDIYIQTYTKEDLKAMLAFYDSPVGKKMAANAAPIMEKSMAAGKEWGQGLQTILMKYMN</sequence>
<accession>A0A7Y8Y4V0</accession>
<organism evidence="3 4">
    <name type="scientific">Flavobacterium agri</name>
    <dbReference type="NCBI Taxonomy" id="2743471"/>
    <lineage>
        <taxon>Bacteria</taxon>
        <taxon>Pseudomonadati</taxon>
        <taxon>Bacteroidota</taxon>
        <taxon>Flavobacteriia</taxon>
        <taxon>Flavobacteriales</taxon>
        <taxon>Flavobacteriaceae</taxon>
        <taxon>Flavobacterium</taxon>
    </lineage>
</organism>
<dbReference type="InterPro" id="IPR018637">
    <property type="entry name" value="DUF2059"/>
</dbReference>
<protein>
    <submittedName>
        <fullName evidence="3">DUF2059 domain-containing protein</fullName>
    </submittedName>
</protein>
<proteinExistence type="predicted"/>
<feature type="domain" description="DUF2059" evidence="2">
    <location>
        <begin position="74"/>
        <end position="128"/>
    </location>
</feature>
<evidence type="ECO:0000313" key="4">
    <source>
        <dbReference type="Proteomes" id="UP000535020"/>
    </source>
</evidence>
<dbReference type="RefSeq" id="WP_176007448.1">
    <property type="nucleotide sequence ID" value="NZ_JABWMI010000021.1"/>
</dbReference>
<keyword evidence="1" id="KW-0732">Signal</keyword>
<dbReference type="Pfam" id="PF09832">
    <property type="entry name" value="DUF2059"/>
    <property type="match status" value="1"/>
</dbReference>
<dbReference type="Proteomes" id="UP000535020">
    <property type="component" value="Unassembled WGS sequence"/>
</dbReference>
<feature type="signal peptide" evidence="1">
    <location>
        <begin position="1"/>
        <end position="19"/>
    </location>
</feature>
<name>A0A7Y8Y4V0_9FLAO</name>
<evidence type="ECO:0000256" key="1">
    <source>
        <dbReference type="SAM" id="SignalP"/>
    </source>
</evidence>
<dbReference type="EMBL" id="JACBJI010000009">
    <property type="protein sequence ID" value="NYA72639.1"/>
    <property type="molecule type" value="Genomic_DNA"/>
</dbReference>
<evidence type="ECO:0000313" key="3">
    <source>
        <dbReference type="EMBL" id="NYA72639.1"/>
    </source>
</evidence>
<feature type="chain" id="PRO_5030889589" evidence="1">
    <location>
        <begin position="20"/>
        <end position="136"/>
    </location>
</feature>